<feature type="non-terminal residue" evidence="3">
    <location>
        <position position="249"/>
    </location>
</feature>
<sequence length="249" mass="27485">MTGKYKDIVEEVFSKSTKADDRVSALFTHLKHPPQVSLEKGQMCPSDLKEPPAAKDTGSSGNKPFQSAKGAKYEFFSKRTIKNKELIHQVRTVVVAGLVVVAFVLAFLVGSYLRQQGNDSTKMIQEKQYANRSQIVGPLEKQPLLNVQPESVSAKINKSSTPLDWQHVINWGRLLGQISATIPKTVQLSVLESGDSSQLFIEGRALSADALHDFVDAISTNGQIKSAELTQTRIGKWKSRDLLKFSINC</sequence>
<proteinExistence type="predicted"/>
<reference evidence="3" key="1">
    <citation type="journal article" date="2014" name="Front. Microbiol.">
        <title>High frequency of phylogenetically diverse reductive dehalogenase-homologous genes in deep subseafloor sedimentary metagenomes.</title>
        <authorList>
            <person name="Kawai M."/>
            <person name="Futagami T."/>
            <person name="Toyoda A."/>
            <person name="Takaki Y."/>
            <person name="Nishi S."/>
            <person name="Hori S."/>
            <person name="Arai W."/>
            <person name="Tsubouchi T."/>
            <person name="Morono Y."/>
            <person name="Uchiyama I."/>
            <person name="Ito T."/>
            <person name="Fujiyama A."/>
            <person name="Inagaki F."/>
            <person name="Takami H."/>
        </authorList>
    </citation>
    <scope>NUCLEOTIDE SEQUENCE</scope>
    <source>
        <strain evidence="3">Expedition CK06-06</strain>
    </source>
</reference>
<accession>X0VUH4</accession>
<evidence type="ECO:0000256" key="2">
    <source>
        <dbReference type="SAM" id="Phobius"/>
    </source>
</evidence>
<organism evidence="3">
    <name type="scientific">marine sediment metagenome</name>
    <dbReference type="NCBI Taxonomy" id="412755"/>
    <lineage>
        <taxon>unclassified sequences</taxon>
        <taxon>metagenomes</taxon>
        <taxon>ecological metagenomes</taxon>
    </lineage>
</organism>
<keyword evidence="2" id="KW-0472">Membrane</keyword>
<evidence type="ECO:0000256" key="1">
    <source>
        <dbReference type="SAM" id="MobiDB-lite"/>
    </source>
</evidence>
<dbReference type="AlphaFoldDB" id="X0VUH4"/>
<feature type="transmembrane region" description="Helical" evidence="2">
    <location>
        <begin position="92"/>
        <end position="113"/>
    </location>
</feature>
<dbReference type="Pfam" id="PF05137">
    <property type="entry name" value="PilN"/>
    <property type="match status" value="1"/>
</dbReference>
<protein>
    <submittedName>
        <fullName evidence="3">Uncharacterized protein</fullName>
    </submittedName>
</protein>
<dbReference type="EMBL" id="BARS01030457">
    <property type="protein sequence ID" value="GAG22034.1"/>
    <property type="molecule type" value="Genomic_DNA"/>
</dbReference>
<keyword evidence="2" id="KW-1133">Transmembrane helix</keyword>
<comment type="caution">
    <text evidence="3">The sequence shown here is derived from an EMBL/GenBank/DDBJ whole genome shotgun (WGS) entry which is preliminary data.</text>
</comment>
<gene>
    <name evidence="3" type="ORF">S01H1_47502</name>
</gene>
<dbReference type="InterPro" id="IPR007813">
    <property type="entry name" value="PilN"/>
</dbReference>
<feature type="region of interest" description="Disordered" evidence="1">
    <location>
        <begin position="37"/>
        <end position="67"/>
    </location>
</feature>
<name>X0VUH4_9ZZZZ</name>
<evidence type="ECO:0000313" key="3">
    <source>
        <dbReference type="EMBL" id="GAG22034.1"/>
    </source>
</evidence>
<keyword evidence="2" id="KW-0812">Transmembrane</keyword>